<dbReference type="eggNOG" id="COG1595">
    <property type="taxonomic scope" value="Bacteria"/>
</dbReference>
<dbReference type="SUPFAM" id="SSF88659">
    <property type="entry name" value="Sigma3 and sigma4 domains of RNA polymerase sigma factors"/>
    <property type="match status" value="1"/>
</dbReference>
<feature type="domain" description="RNA polymerase sigma-70 region 2" evidence="6">
    <location>
        <begin position="37"/>
        <end position="105"/>
    </location>
</feature>
<dbReference type="Pfam" id="PF04545">
    <property type="entry name" value="Sigma70_r4"/>
    <property type="match status" value="1"/>
</dbReference>
<comment type="caution">
    <text evidence="8">The sequence shown here is derived from an EMBL/GenBank/DDBJ whole genome shotgun (WGS) entry which is preliminary data.</text>
</comment>
<dbReference type="GO" id="GO:0006352">
    <property type="term" value="P:DNA-templated transcription initiation"/>
    <property type="evidence" value="ECO:0007669"/>
    <property type="project" value="InterPro"/>
</dbReference>
<dbReference type="Gene3D" id="1.10.10.10">
    <property type="entry name" value="Winged helix-like DNA-binding domain superfamily/Winged helix DNA-binding domain"/>
    <property type="match status" value="1"/>
</dbReference>
<accession>A0A081CUL0</accession>
<dbReference type="CDD" id="cd06171">
    <property type="entry name" value="Sigma70_r4"/>
    <property type="match status" value="1"/>
</dbReference>
<protein>
    <submittedName>
        <fullName evidence="8">Putative RNA polymerase ECF-type sigma factor</fullName>
    </submittedName>
</protein>
<evidence type="ECO:0000256" key="2">
    <source>
        <dbReference type="ARBA" id="ARBA00023015"/>
    </source>
</evidence>
<dbReference type="InterPro" id="IPR039425">
    <property type="entry name" value="RNA_pol_sigma-70-like"/>
</dbReference>
<comment type="similarity">
    <text evidence="1">Belongs to the sigma-70 factor family. ECF subfamily.</text>
</comment>
<evidence type="ECO:0000259" key="6">
    <source>
        <dbReference type="Pfam" id="PF04542"/>
    </source>
</evidence>
<dbReference type="InterPro" id="IPR007630">
    <property type="entry name" value="RNA_pol_sigma70_r4"/>
</dbReference>
<dbReference type="SUPFAM" id="SSF88946">
    <property type="entry name" value="Sigma2 domain of RNA polymerase sigma factors"/>
    <property type="match status" value="1"/>
</dbReference>
<keyword evidence="2" id="KW-0805">Transcription regulation</keyword>
<sequence>MKPIRMNDTVKNTIESECPSLIKAVATERSVEAFEVLFRYYGPRVRIYMLRQVRDAQAAEELMQETMMTVWNKAALFDPARGNVSAWIFRIARNLRIDAHRKDKRPEFDINDPAFVKDDAPAADTQLEEVQDAQRLHRALAQLPQEQLDLLKRSFFDEASHSTIAEQLGLPIGTVKSRIRLAFAKLRAALESRT</sequence>
<evidence type="ECO:0000259" key="7">
    <source>
        <dbReference type="Pfam" id="PF04545"/>
    </source>
</evidence>
<keyword evidence="5" id="KW-0804">Transcription</keyword>
<evidence type="ECO:0000313" key="8">
    <source>
        <dbReference type="EMBL" id="GAK70356.1"/>
    </source>
</evidence>
<dbReference type="NCBIfam" id="TIGR02937">
    <property type="entry name" value="sigma70-ECF"/>
    <property type="match status" value="1"/>
</dbReference>
<feature type="domain" description="RNA polymerase sigma-70 region 4" evidence="7">
    <location>
        <begin position="139"/>
        <end position="188"/>
    </location>
</feature>
<evidence type="ECO:0000256" key="3">
    <source>
        <dbReference type="ARBA" id="ARBA00023082"/>
    </source>
</evidence>
<gene>
    <name evidence="8" type="ORF">RRU01S_11_00090</name>
</gene>
<dbReference type="Pfam" id="PF04542">
    <property type="entry name" value="Sigma70_r2"/>
    <property type="match status" value="1"/>
</dbReference>
<dbReference type="InterPro" id="IPR014284">
    <property type="entry name" value="RNA_pol_sigma-70_dom"/>
</dbReference>
<dbReference type="RefSeq" id="WP_369346776.1">
    <property type="nucleotide sequence ID" value="NZ_BBJU01000011.1"/>
</dbReference>
<dbReference type="PANTHER" id="PTHR43133:SF62">
    <property type="entry name" value="RNA POLYMERASE SIGMA FACTOR SIGZ"/>
    <property type="match status" value="1"/>
</dbReference>
<evidence type="ECO:0000313" key="9">
    <source>
        <dbReference type="Proteomes" id="UP000028701"/>
    </source>
</evidence>
<dbReference type="EMBL" id="BBJU01000011">
    <property type="protein sequence ID" value="GAK70356.1"/>
    <property type="molecule type" value="Genomic_DNA"/>
</dbReference>
<dbReference type="InterPro" id="IPR013324">
    <property type="entry name" value="RNA_pol_sigma_r3/r4-like"/>
</dbReference>
<dbReference type="AlphaFoldDB" id="A0A081CUL0"/>
<dbReference type="InterPro" id="IPR007627">
    <property type="entry name" value="RNA_pol_sigma70_r2"/>
</dbReference>
<reference evidence="8 9" key="1">
    <citation type="submission" date="2014-08" db="EMBL/GenBank/DDBJ databases">
        <title>Whole genome shotgun sequence of Rhizobium rubi NBRC 13261.</title>
        <authorList>
            <person name="Katano-Makiyama Y."/>
            <person name="Hosoyama A."/>
            <person name="Hashimoto M."/>
            <person name="Hosoyama Y."/>
            <person name="Noguchi M."/>
            <person name="Tsuchikane K."/>
            <person name="Uohara A."/>
            <person name="Ohji S."/>
            <person name="Ichikawa N."/>
            <person name="Kimura A."/>
            <person name="Yamazoe A."/>
            <person name="Fujita N."/>
        </authorList>
    </citation>
    <scope>NUCLEOTIDE SEQUENCE [LARGE SCALE GENOMIC DNA]</scope>
    <source>
        <strain evidence="8 9">NBRC 13261</strain>
    </source>
</reference>
<dbReference type="InterPro" id="IPR013325">
    <property type="entry name" value="RNA_pol_sigma_r2"/>
</dbReference>
<keyword evidence="4" id="KW-0238">DNA-binding</keyword>
<dbReference type="GO" id="GO:0003677">
    <property type="term" value="F:DNA binding"/>
    <property type="evidence" value="ECO:0007669"/>
    <property type="project" value="UniProtKB-KW"/>
</dbReference>
<evidence type="ECO:0000256" key="4">
    <source>
        <dbReference type="ARBA" id="ARBA00023125"/>
    </source>
</evidence>
<name>A0A081CUL0_9HYPH</name>
<evidence type="ECO:0000256" key="5">
    <source>
        <dbReference type="ARBA" id="ARBA00023163"/>
    </source>
</evidence>
<keyword evidence="3" id="KW-0731">Sigma factor</keyword>
<dbReference type="Gene3D" id="1.10.1740.10">
    <property type="match status" value="1"/>
</dbReference>
<dbReference type="InterPro" id="IPR036388">
    <property type="entry name" value="WH-like_DNA-bd_sf"/>
</dbReference>
<dbReference type="PANTHER" id="PTHR43133">
    <property type="entry name" value="RNA POLYMERASE ECF-TYPE SIGMA FACTO"/>
    <property type="match status" value="1"/>
</dbReference>
<dbReference type="Proteomes" id="UP000028701">
    <property type="component" value="Unassembled WGS sequence"/>
</dbReference>
<evidence type="ECO:0000256" key="1">
    <source>
        <dbReference type="ARBA" id="ARBA00010641"/>
    </source>
</evidence>
<organism evidence="8 9">
    <name type="scientific">Agrobacterium rubi TR3 = NBRC 13261</name>
    <dbReference type="NCBI Taxonomy" id="1368415"/>
    <lineage>
        <taxon>Bacteria</taxon>
        <taxon>Pseudomonadati</taxon>
        <taxon>Pseudomonadota</taxon>
        <taxon>Alphaproteobacteria</taxon>
        <taxon>Hyphomicrobiales</taxon>
        <taxon>Rhizobiaceae</taxon>
        <taxon>Rhizobium/Agrobacterium group</taxon>
        <taxon>Agrobacterium</taxon>
    </lineage>
</organism>
<dbReference type="GO" id="GO:0016987">
    <property type="term" value="F:sigma factor activity"/>
    <property type="evidence" value="ECO:0007669"/>
    <property type="project" value="UniProtKB-KW"/>
</dbReference>
<proteinExistence type="inferred from homology"/>